<accession>A0AAD5EHS9</accession>
<evidence type="ECO:0000313" key="2">
    <source>
        <dbReference type="EMBL" id="KAI8583779.1"/>
    </source>
</evidence>
<dbReference type="Proteomes" id="UP001206595">
    <property type="component" value="Unassembled WGS sequence"/>
</dbReference>
<dbReference type="EMBL" id="MU620894">
    <property type="protein sequence ID" value="KAI8583779.1"/>
    <property type="molecule type" value="Genomic_DNA"/>
</dbReference>
<feature type="domain" description="FH2" evidence="1">
    <location>
        <begin position="1"/>
        <end position="97"/>
    </location>
</feature>
<gene>
    <name evidence="2" type="ORF">K450DRAFT_219954</name>
</gene>
<evidence type="ECO:0000313" key="3">
    <source>
        <dbReference type="Proteomes" id="UP001206595"/>
    </source>
</evidence>
<reference evidence="2" key="2">
    <citation type="journal article" date="2022" name="Proc. Natl. Acad. Sci. U.S.A.">
        <title>Diploid-dominant life cycles characterize the early evolution of Fungi.</title>
        <authorList>
            <person name="Amses K.R."/>
            <person name="Simmons D.R."/>
            <person name="Longcore J.E."/>
            <person name="Mondo S.J."/>
            <person name="Seto K."/>
            <person name="Jeronimo G.H."/>
            <person name="Bonds A.E."/>
            <person name="Quandt C.A."/>
            <person name="Davis W.J."/>
            <person name="Chang Y."/>
            <person name="Federici B.A."/>
            <person name="Kuo A."/>
            <person name="LaButti K."/>
            <person name="Pangilinan J."/>
            <person name="Andreopoulos W."/>
            <person name="Tritt A."/>
            <person name="Riley R."/>
            <person name="Hundley H."/>
            <person name="Johnson J."/>
            <person name="Lipzen A."/>
            <person name="Barry K."/>
            <person name="Lang B.F."/>
            <person name="Cuomo C.A."/>
            <person name="Buchler N.E."/>
            <person name="Grigoriev I.V."/>
            <person name="Spatafora J.W."/>
            <person name="Stajich J.E."/>
            <person name="James T.Y."/>
        </authorList>
    </citation>
    <scope>NUCLEOTIDE SEQUENCE</scope>
    <source>
        <strain evidence="2">AG</strain>
    </source>
</reference>
<dbReference type="GeneID" id="75910807"/>
<name>A0AAD5EHS9_UMBRA</name>
<dbReference type="PROSITE" id="PS51444">
    <property type="entry name" value="FH2"/>
    <property type="match status" value="1"/>
</dbReference>
<dbReference type="PANTHER" id="PTHR45691">
    <property type="entry name" value="PROTEIN DIAPHANOUS"/>
    <property type="match status" value="1"/>
</dbReference>
<dbReference type="AlphaFoldDB" id="A0AAD5EHS9"/>
<keyword evidence="3" id="KW-1185">Reference proteome</keyword>
<organism evidence="2 3">
    <name type="scientific">Umbelopsis ramanniana AG</name>
    <dbReference type="NCBI Taxonomy" id="1314678"/>
    <lineage>
        <taxon>Eukaryota</taxon>
        <taxon>Fungi</taxon>
        <taxon>Fungi incertae sedis</taxon>
        <taxon>Mucoromycota</taxon>
        <taxon>Mucoromycotina</taxon>
        <taxon>Umbelopsidomycetes</taxon>
        <taxon>Umbelopsidales</taxon>
        <taxon>Umbelopsidaceae</taxon>
        <taxon>Umbelopsis</taxon>
    </lineage>
</organism>
<reference evidence="2" key="1">
    <citation type="submission" date="2021-06" db="EMBL/GenBank/DDBJ databases">
        <authorList>
            <consortium name="DOE Joint Genome Institute"/>
            <person name="Mondo S.J."/>
            <person name="Amses K.R."/>
            <person name="Simmons D.R."/>
            <person name="Longcore J.E."/>
            <person name="Seto K."/>
            <person name="Alves G.H."/>
            <person name="Bonds A.E."/>
            <person name="Quandt C.A."/>
            <person name="Davis W.J."/>
            <person name="Chang Y."/>
            <person name="Letcher P.M."/>
            <person name="Powell M.J."/>
            <person name="Kuo A."/>
            <person name="Labutti K."/>
            <person name="Pangilinan J."/>
            <person name="Andreopoulos W."/>
            <person name="Tritt A."/>
            <person name="Riley R."/>
            <person name="Hundley H."/>
            <person name="Johnson J."/>
            <person name="Lipzen A."/>
            <person name="Barry K."/>
            <person name="Berbee M.L."/>
            <person name="Buchler N.E."/>
            <person name="Grigoriev I.V."/>
            <person name="Spatafora J.W."/>
            <person name="Stajich J.E."/>
            <person name="James T.Y."/>
        </authorList>
    </citation>
    <scope>NUCLEOTIDE SEQUENCE</scope>
    <source>
        <strain evidence="2">AG</strain>
    </source>
</reference>
<dbReference type="InterPro" id="IPR042201">
    <property type="entry name" value="FH2_Formin_sf"/>
</dbReference>
<dbReference type="GO" id="GO:0005884">
    <property type="term" value="C:actin filament"/>
    <property type="evidence" value="ECO:0007669"/>
    <property type="project" value="TreeGrafter"/>
</dbReference>
<dbReference type="SUPFAM" id="SSF101447">
    <property type="entry name" value="Formin homology 2 domain (FH2 domain)"/>
    <property type="match status" value="1"/>
</dbReference>
<dbReference type="GO" id="GO:0030041">
    <property type="term" value="P:actin filament polymerization"/>
    <property type="evidence" value="ECO:0007669"/>
    <property type="project" value="TreeGrafter"/>
</dbReference>
<comment type="caution">
    <text evidence="2">The sequence shown here is derived from an EMBL/GenBank/DDBJ whole genome shotgun (WGS) entry which is preliminary data.</text>
</comment>
<dbReference type="RefSeq" id="XP_051448783.1">
    <property type="nucleotide sequence ID" value="XM_051585459.1"/>
</dbReference>
<protein>
    <recommendedName>
        <fullName evidence="1">FH2 domain-containing protein</fullName>
    </recommendedName>
</protein>
<dbReference type="InterPro" id="IPR051412">
    <property type="entry name" value="Formin_Homology_Diaphanous_sf"/>
</dbReference>
<dbReference type="Gene3D" id="1.20.58.2220">
    <property type="entry name" value="Formin, FH2 domain"/>
    <property type="match status" value="1"/>
</dbReference>
<sequence>MMKIDRYKERIDHMLFKIEFTEKLRHLSENMNAVLEASNALKESKALKELLNLILMMGNFLNSSSFNGGAFGIKIASINKVRGLGAKYGFIQLTYKY</sequence>
<dbReference type="PANTHER" id="PTHR45691:SF6">
    <property type="entry name" value="PROTEIN DIAPHANOUS"/>
    <property type="match status" value="1"/>
</dbReference>
<dbReference type="Pfam" id="PF02181">
    <property type="entry name" value="FH2"/>
    <property type="match status" value="1"/>
</dbReference>
<dbReference type="InterPro" id="IPR015425">
    <property type="entry name" value="FH2_Formin"/>
</dbReference>
<evidence type="ECO:0000259" key="1">
    <source>
        <dbReference type="PROSITE" id="PS51444"/>
    </source>
</evidence>
<proteinExistence type="predicted"/>